<dbReference type="Proteomes" id="UP000265742">
    <property type="component" value="Unassembled WGS sequence"/>
</dbReference>
<evidence type="ECO:0000256" key="3">
    <source>
        <dbReference type="ARBA" id="ARBA00022475"/>
    </source>
</evidence>
<dbReference type="PANTHER" id="PTHR30193:SF37">
    <property type="entry name" value="INNER MEMBRANE ABC TRANSPORTER PERMEASE PROTEIN YCJO"/>
    <property type="match status" value="1"/>
</dbReference>
<reference evidence="10" key="1">
    <citation type="submission" date="2018-09" db="EMBL/GenBank/DDBJ databases">
        <authorList>
            <person name="Kim I."/>
        </authorList>
    </citation>
    <scope>NUCLEOTIDE SEQUENCE [LARGE SCALE GENOMIC DNA]</scope>
    <source>
        <strain evidence="10">DD4a</strain>
    </source>
</reference>
<proteinExistence type="inferred from homology"/>
<dbReference type="InterPro" id="IPR051393">
    <property type="entry name" value="ABC_transporter_permease"/>
</dbReference>
<evidence type="ECO:0000313" key="9">
    <source>
        <dbReference type="EMBL" id="RIX27607.1"/>
    </source>
</evidence>
<evidence type="ECO:0000256" key="1">
    <source>
        <dbReference type="ARBA" id="ARBA00004651"/>
    </source>
</evidence>
<dbReference type="GO" id="GO:0005886">
    <property type="term" value="C:plasma membrane"/>
    <property type="evidence" value="ECO:0007669"/>
    <property type="project" value="UniProtKB-SubCell"/>
</dbReference>
<evidence type="ECO:0000256" key="6">
    <source>
        <dbReference type="ARBA" id="ARBA00023136"/>
    </source>
</evidence>
<dbReference type="SUPFAM" id="SSF161098">
    <property type="entry name" value="MetI-like"/>
    <property type="match status" value="1"/>
</dbReference>
<dbReference type="RefSeq" id="WP_119481916.1">
    <property type="nucleotide sequence ID" value="NZ_QXTG01000002.1"/>
</dbReference>
<organism evidence="9 10">
    <name type="scientific">Amnibacterium setariae</name>
    <dbReference type="NCBI Taxonomy" id="2306585"/>
    <lineage>
        <taxon>Bacteria</taxon>
        <taxon>Bacillati</taxon>
        <taxon>Actinomycetota</taxon>
        <taxon>Actinomycetes</taxon>
        <taxon>Micrococcales</taxon>
        <taxon>Microbacteriaceae</taxon>
        <taxon>Amnibacterium</taxon>
    </lineage>
</organism>
<evidence type="ECO:0000256" key="4">
    <source>
        <dbReference type="ARBA" id="ARBA00022692"/>
    </source>
</evidence>
<feature type="transmembrane region" description="Helical" evidence="7">
    <location>
        <begin position="270"/>
        <end position="289"/>
    </location>
</feature>
<comment type="similarity">
    <text evidence="7">Belongs to the binding-protein-dependent transport system permease family.</text>
</comment>
<evidence type="ECO:0000256" key="5">
    <source>
        <dbReference type="ARBA" id="ARBA00022989"/>
    </source>
</evidence>
<dbReference type="AlphaFoldDB" id="A0A3A1U1C3"/>
<dbReference type="Gene3D" id="1.10.3720.10">
    <property type="entry name" value="MetI-like"/>
    <property type="match status" value="1"/>
</dbReference>
<comment type="subcellular location">
    <subcellularLocation>
        <location evidence="1 7">Cell membrane</location>
        <topology evidence="1 7">Multi-pass membrane protein</topology>
    </subcellularLocation>
</comment>
<sequence>MTSATVRTSGRRPRGGGIRRGQTAAGLLFTAPAVILLLVFLVVPILMALWVSVSDWGGRGSPFSGAVNFVGLKNYAAITSGGGLAESDFGTSLRNNFWYVLLVVPLQTALALLLASLVNTRILRGRGFFRTAFYFPSVTSSVAITVLWFFLFNPSGAVNALLGLIGIKGPNWPADADGVLHGLLGLVGLKTAPGFLASSGFLGITWWDWLAGPSVGMLIIISLAIFTTSGTFMLLFIAALQNLSQEVEEAAMVDGASAWQRFRLVTLPQLRPTLFTVLTLGLIGTWQVFDQVYTGSKGDPGKTTLTPAYLSYQAGFINQQWGQAAAIAFILFAIIVVLTVFQRWVLRERGVSKRRMRRGGFTPGDDGRYRAADRTLTAAAIAGGVADRRGSGGNL</sequence>
<keyword evidence="10" id="KW-1185">Reference proteome</keyword>
<feature type="transmembrane region" description="Helical" evidence="7">
    <location>
        <begin position="97"/>
        <end position="120"/>
    </location>
</feature>
<feature type="transmembrane region" description="Helical" evidence="7">
    <location>
        <begin position="324"/>
        <end position="346"/>
    </location>
</feature>
<dbReference type="EMBL" id="QXTG01000002">
    <property type="protein sequence ID" value="RIX27607.1"/>
    <property type="molecule type" value="Genomic_DNA"/>
</dbReference>
<dbReference type="InterPro" id="IPR000515">
    <property type="entry name" value="MetI-like"/>
</dbReference>
<accession>A0A3A1U1C3</accession>
<keyword evidence="3" id="KW-1003">Cell membrane</keyword>
<comment type="caution">
    <text evidence="9">The sequence shown here is derived from an EMBL/GenBank/DDBJ whole genome shotgun (WGS) entry which is preliminary data.</text>
</comment>
<feature type="transmembrane region" description="Helical" evidence="7">
    <location>
        <begin position="21"/>
        <end position="51"/>
    </location>
</feature>
<evidence type="ECO:0000256" key="2">
    <source>
        <dbReference type="ARBA" id="ARBA00022448"/>
    </source>
</evidence>
<keyword evidence="2 7" id="KW-0813">Transport</keyword>
<feature type="domain" description="ABC transmembrane type-1" evidence="8">
    <location>
        <begin position="93"/>
        <end position="342"/>
    </location>
</feature>
<feature type="transmembrane region" description="Helical" evidence="7">
    <location>
        <begin position="132"/>
        <end position="152"/>
    </location>
</feature>
<dbReference type="Pfam" id="PF00528">
    <property type="entry name" value="BPD_transp_1"/>
    <property type="match status" value="1"/>
</dbReference>
<evidence type="ECO:0000259" key="8">
    <source>
        <dbReference type="PROSITE" id="PS50928"/>
    </source>
</evidence>
<name>A0A3A1U1C3_9MICO</name>
<evidence type="ECO:0000313" key="10">
    <source>
        <dbReference type="Proteomes" id="UP000265742"/>
    </source>
</evidence>
<dbReference type="GO" id="GO:0055085">
    <property type="term" value="P:transmembrane transport"/>
    <property type="evidence" value="ECO:0007669"/>
    <property type="project" value="InterPro"/>
</dbReference>
<dbReference type="InterPro" id="IPR035906">
    <property type="entry name" value="MetI-like_sf"/>
</dbReference>
<dbReference type="OrthoDB" id="9805974at2"/>
<keyword evidence="4 7" id="KW-0812">Transmembrane</keyword>
<evidence type="ECO:0000256" key="7">
    <source>
        <dbReference type="RuleBase" id="RU363032"/>
    </source>
</evidence>
<dbReference type="PROSITE" id="PS50928">
    <property type="entry name" value="ABC_TM1"/>
    <property type="match status" value="1"/>
</dbReference>
<keyword evidence="5 7" id="KW-1133">Transmembrane helix</keyword>
<keyword evidence="6 7" id="KW-0472">Membrane</keyword>
<dbReference type="CDD" id="cd06261">
    <property type="entry name" value="TM_PBP2"/>
    <property type="match status" value="1"/>
</dbReference>
<gene>
    <name evidence="9" type="ORF">D1781_08535</name>
</gene>
<dbReference type="PANTHER" id="PTHR30193">
    <property type="entry name" value="ABC TRANSPORTER PERMEASE PROTEIN"/>
    <property type="match status" value="1"/>
</dbReference>
<feature type="transmembrane region" description="Helical" evidence="7">
    <location>
        <begin position="215"/>
        <end position="240"/>
    </location>
</feature>
<protein>
    <submittedName>
        <fullName evidence="9">Sugar ABC transporter permease</fullName>
    </submittedName>
</protein>